<dbReference type="InterPro" id="IPR019734">
    <property type="entry name" value="TPR_rpt"/>
</dbReference>
<keyword evidence="1" id="KW-0677">Repeat</keyword>
<dbReference type="Gene3D" id="1.25.40.10">
    <property type="entry name" value="Tetratricopeptide repeat domain"/>
    <property type="match status" value="2"/>
</dbReference>
<dbReference type="RefSeq" id="WP_142929644.1">
    <property type="nucleotide sequence ID" value="NZ_ML660109.1"/>
</dbReference>
<feature type="repeat" description="TPR" evidence="3">
    <location>
        <begin position="40"/>
        <end position="73"/>
    </location>
</feature>
<reference evidence="5 6" key="1">
    <citation type="submission" date="2019-06" db="EMBL/GenBank/DDBJ databases">
        <title>Whole genome sequence for Cellvibrionaceae sp. R142.</title>
        <authorList>
            <person name="Wang G."/>
        </authorList>
    </citation>
    <scope>NUCLEOTIDE SEQUENCE [LARGE SCALE GENOMIC DNA]</scope>
    <source>
        <strain evidence="5 6">R142</strain>
    </source>
</reference>
<evidence type="ECO:0000313" key="5">
    <source>
        <dbReference type="EMBL" id="TQV67747.1"/>
    </source>
</evidence>
<feature type="signal peptide" evidence="4">
    <location>
        <begin position="1"/>
        <end position="28"/>
    </location>
</feature>
<dbReference type="PANTHER" id="PTHR45586">
    <property type="entry name" value="TPR REPEAT-CONTAINING PROTEIN PA4667"/>
    <property type="match status" value="1"/>
</dbReference>
<comment type="caution">
    <text evidence="5">The sequence shown here is derived from an EMBL/GenBank/DDBJ whole genome shotgun (WGS) entry which is preliminary data.</text>
</comment>
<dbReference type="AlphaFoldDB" id="A0A545SS02"/>
<protein>
    <submittedName>
        <fullName evidence="5">Tetratricopeptide repeat protein</fullName>
    </submittedName>
</protein>
<dbReference type="InterPro" id="IPR051012">
    <property type="entry name" value="CellSynth/LPSAsmb/PSIAsmb"/>
</dbReference>
<dbReference type="SMART" id="SM00028">
    <property type="entry name" value="TPR"/>
    <property type="match status" value="6"/>
</dbReference>
<evidence type="ECO:0000313" key="6">
    <source>
        <dbReference type="Proteomes" id="UP000319732"/>
    </source>
</evidence>
<accession>A0A545SS02</accession>
<gene>
    <name evidence="5" type="ORF">FKG94_24765</name>
</gene>
<dbReference type="OrthoDB" id="255821at2"/>
<dbReference type="SUPFAM" id="SSF48452">
    <property type="entry name" value="TPR-like"/>
    <property type="match status" value="1"/>
</dbReference>
<feature type="chain" id="PRO_5021744434" evidence="4">
    <location>
        <begin position="29"/>
        <end position="329"/>
    </location>
</feature>
<keyword evidence="6" id="KW-1185">Reference proteome</keyword>
<evidence type="ECO:0000256" key="2">
    <source>
        <dbReference type="ARBA" id="ARBA00022803"/>
    </source>
</evidence>
<evidence type="ECO:0000256" key="3">
    <source>
        <dbReference type="PROSITE-ProRule" id="PRU00339"/>
    </source>
</evidence>
<evidence type="ECO:0000256" key="4">
    <source>
        <dbReference type="SAM" id="SignalP"/>
    </source>
</evidence>
<keyword evidence="4" id="KW-0732">Signal</keyword>
<dbReference type="Pfam" id="PF13432">
    <property type="entry name" value="TPR_16"/>
    <property type="match status" value="1"/>
</dbReference>
<evidence type="ECO:0000256" key="1">
    <source>
        <dbReference type="ARBA" id="ARBA00022737"/>
    </source>
</evidence>
<dbReference type="Proteomes" id="UP000319732">
    <property type="component" value="Unassembled WGS sequence"/>
</dbReference>
<sequence>MEYSNCLKVAFLLAVVALSAGGGHALYAADKTSESWLKQGKVLQRQGDAGAGARYYREAQSAYRKALKLEPANIQAANGLASVLMRLGNTIEAADVVKRALKISPDSPVLYARLAYIARYAGYLDISIQAYRRSERLDNSPKNRIRVREQLAKAYIYQGQHKESLRLFEEIAALSKQHDITVRGKTFFYAGLSLLYLDEPVRARTYFKQAVVKEKGSLWGQFAAGYERLAAKDKKGVKDVANALALDTANIADGERRYRMVHLAAAAGEVDGALEHFDRAVAAGNFNYPYFADDLLTRALRDSHRFQRILAQADKLHKNFPAIDLPQLK</sequence>
<name>A0A545SS02_9GAMM</name>
<organism evidence="5 6">
    <name type="scientific">Exilibacterium tricleocarpae</name>
    <dbReference type="NCBI Taxonomy" id="2591008"/>
    <lineage>
        <taxon>Bacteria</taxon>
        <taxon>Pseudomonadati</taxon>
        <taxon>Pseudomonadota</taxon>
        <taxon>Gammaproteobacteria</taxon>
        <taxon>Cellvibrionales</taxon>
        <taxon>Cellvibrionaceae</taxon>
        <taxon>Exilibacterium</taxon>
    </lineage>
</organism>
<dbReference type="InterPro" id="IPR011990">
    <property type="entry name" value="TPR-like_helical_dom_sf"/>
</dbReference>
<feature type="repeat" description="TPR" evidence="3">
    <location>
        <begin position="74"/>
        <end position="107"/>
    </location>
</feature>
<dbReference type="PROSITE" id="PS50005">
    <property type="entry name" value="TPR"/>
    <property type="match status" value="2"/>
</dbReference>
<keyword evidence="2 3" id="KW-0802">TPR repeat</keyword>
<dbReference type="EMBL" id="VHSG01000033">
    <property type="protein sequence ID" value="TQV67747.1"/>
    <property type="molecule type" value="Genomic_DNA"/>
</dbReference>
<dbReference type="PANTHER" id="PTHR45586:SF1">
    <property type="entry name" value="LIPOPOLYSACCHARIDE ASSEMBLY PROTEIN B"/>
    <property type="match status" value="1"/>
</dbReference>
<proteinExistence type="predicted"/>